<gene>
    <name evidence="4" type="ORF">N0F65_005220</name>
</gene>
<dbReference type="GO" id="GO:0005739">
    <property type="term" value="C:mitochondrion"/>
    <property type="evidence" value="ECO:0007669"/>
    <property type="project" value="UniProtKB-SubCell"/>
</dbReference>
<evidence type="ECO:0000313" key="4">
    <source>
        <dbReference type="EMBL" id="DAZ95528.1"/>
    </source>
</evidence>
<name>A0AAV2YQC2_9STRA</name>
<organism evidence="4 5">
    <name type="scientific">Lagenidium giganteum</name>
    <dbReference type="NCBI Taxonomy" id="4803"/>
    <lineage>
        <taxon>Eukaryota</taxon>
        <taxon>Sar</taxon>
        <taxon>Stramenopiles</taxon>
        <taxon>Oomycota</taxon>
        <taxon>Peronosporomycetes</taxon>
        <taxon>Pythiales</taxon>
        <taxon>Pythiaceae</taxon>
    </lineage>
</organism>
<dbReference type="AlphaFoldDB" id="A0AAV2YQC2"/>
<reference evidence="4" key="2">
    <citation type="journal article" date="2023" name="Microbiol Resour">
        <title>Decontamination and Annotation of the Draft Genome Sequence of the Oomycete Lagenidium giganteum ARSEF 373.</title>
        <authorList>
            <person name="Morgan W.R."/>
            <person name="Tartar A."/>
        </authorList>
    </citation>
    <scope>NUCLEOTIDE SEQUENCE</scope>
    <source>
        <strain evidence="4">ARSEF 373</strain>
    </source>
</reference>
<evidence type="ECO:0000256" key="3">
    <source>
        <dbReference type="RuleBase" id="RU364104"/>
    </source>
</evidence>
<protein>
    <recommendedName>
        <fullName evidence="3">COX assembly mitochondrial protein</fullName>
    </recommendedName>
</protein>
<keyword evidence="2" id="KW-1015">Disulfide bond</keyword>
<keyword evidence="5" id="KW-1185">Reference proteome</keyword>
<evidence type="ECO:0000256" key="2">
    <source>
        <dbReference type="ARBA" id="ARBA00023157"/>
    </source>
</evidence>
<dbReference type="PANTHER" id="PTHR22977">
    <property type="entry name" value="COX ASSEMBLY MITOCHONDRIAL PROTEIN"/>
    <property type="match status" value="1"/>
</dbReference>
<keyword evidence="3" id="KW-0496">Mitochondrion</keyword>
<reference evidence="4" key="1">
    <citation type="submission" date="2022-11" db="EMBL/GenBank/DDBJ databases">
        <authorList>
            <person name="Morgan W.R."/>
            <person name="Tartar A."/>
        </authorList>
    </citation>
    <scope>NUCLEOTIDE SEQUENCE</scope>
    <source>
        <strain evidence="4">ARSEF 373</strain>
    </source>
</reference>
<comment type="similarity">
    <text evidence="1 3">Belongs to the CMC family.</text>
</comment>
<proteinExistence type="inferred from homology"/>
<evidence type="ECO:0000313" key="5">
    <source>
        <dbReference type="Proteomes" id="UP001146120"/>
    </source>
</evidence>
<evidence type="ECO:0000256" key="1">
    <source>
        <dbReference type="ARBA" id="ARBA00007347"/>
    </source>
</evidence>
<sequence length="107" mass="12781">MTMEQPVDKETAKEHFRSSRLQWSNQAEHRLRQELNDIAIAKCRDVTEKFAQCAKDEGLMVVFRCRELNADMNNCLREYTNNEQFQIYREKREKEMLQSMKSTEGSE</sequence>
<dbReference type="InterPro" id="IPR013892">
    <property type="entry name" value="Cyt_c_biogenesis_Cmc1-like"/>
</dbReference>
<comment type="subcellular location">
    <subcellularLocation>
        <location evidence="3">Mitochondrion</location>
    </subcellularLocation>
</comment>
<dbReference type="Proteomes" id="UP001146120">
    <property type="component" value="Unassembled WGS sequence"/>
</dbReference>
<accession>A0AAV2YQC2</accession>
<dbReference type="EMBL" id="DAKRPA010000200">
    <property type="protein sequence ID" value="DAZ95528.1"/>
    <property type="molecule type" value="Genomic_DNA"/>
</dbReference>
<dbReference type="Pfam" id="PF08583">
    <property type="entry name" value="Cmc1"/>
    <property type="match status" value="1"/>
</dbReference>
<comment type="caution">
    <text evidence="4">The sequence shown here is derived from an EMBL/GenBank/DDBJ whole genome shotgun (WGS) entry which is preliminary data.</text>
</comment>
<dbReference type="PANTHER" id="PTHR22977:SF5">
    <property type="entry name" value="COX ASSEMBLY MITOCHONDRIAL PROTEIN HOMOLOG"/>
    <property type="match status" value="1"/>
</dbReference>